<dbReference type="NCBIfam" id="TIGR03303">
    <property type="entry name" value="OM_YaeT"/>
    <property type="match status" value="1"/>
</dbReference>
<reference evidence="11 12" key="1">
    <citation type="submission" date="2020-06" db="EMBL/GenBank/DDBJ databases">
        <title>The endosymbiont of the kinetoplastid Bodo saltans is a Paracaedibacter-like alpha-proteobacterium possessing a putative toxin-antitoxin system.</title>
        <authorList>
            <person name="Midha S."/>
            <person name="Rigden D.J."/>
            <person name="Siozios S."/>
            <person name="Hurst G.D.D."/>
            <person name="Jackson A.P."/>
        </authorList>
    </citation>
    <scope>NUCLEOTIDE SEQUENCE [LARGE SCALE GENOMIC DNA]</scope>
    <source>
        <strain evidence="11">Lake Konstanz</strain>
    </source>
</reference>
<comment type="subcellular location">
    <subcellularLocation>
        <location evidence="1">Membrane</location>
    </subcellularLocation>
</comment>
<organism evidence="11 12">
    <name type="scientific">Candidatus Bodocaedibacter vickermanii</name>
    <dbReference type="NCBI Taxonomy" id="2741701"/>
    <lineage>
        <taxon>Bacteria</taxon>
        <taxon>Pseudomonadati</taxon>
        <taxon>Pseudomonadota</taxon>
        <taxon>Alphaproteobacteria</taxon>
        <taxon>Holosporales</taxon>
        <taxon>Candidatus Paracaedibacteraceae</taxon>
        <taxon>Candidatus Bodocaedibacter</taxon>
    </lineage>
</organism>
<proteinExistence type="predicted"/>
<evidence type="ECO:0000256" key="1">
    <source>
        <dbReference type="ARBA" id="ARBA00004370"/>
    </source>
</evidence>
<dbReference type="KEGG" id="pbal:CPBP_00699"/>
<dbReference type="GO" id="GO:0009279">
    <property type="term" value="C:cell outer membrane"/>
    <property type="evidence" value="ECO:0007669"/>
    <property type="project" value="UniProtKB-UniRule"/>
</dbReference>
<evidence type="ECO:0000256" key="4">
    <source>
        <dbReference type="ARBA" id="ARBA00022729"/>
    </source>
</evidence>
<dbReference type="InterPro" id="IPR039910">
    <property type="entry name" value="D15-like"/>
</dbReference>
<evidence type="ECO:0000313" key="11">
    <source>
        <dbReference type="EMBL" id="QOL19928.1"/>
    </source>
</evidence>
<keyword evidence="4 9" id="KW-0732">Signal</keyword>
<protein>
    <recommendedName>
        <fullName evidence="8">Outer membrane protein assembly factor BamA</fullName>
    </recommendedName>
</protein>
<feature type="domain" description="POTRA" evidence="10">
    <location>
        <begin position="89"/>
        <end position="166"/>
    </location>
</feature>
<dbReference type="PROSITE" id="PS51779">
    <property type="entry name" value="POTRA"/>
    <property type="match status" value="2"/>
</dbReference>
<dbReference type="InterPro" id="IPR000184">
    <property type="entry name" value="Bac_surfAg_D15"/>
</dbReference>
<evidence type="ECO:0000256" key="6">
    <source>
        <dbReference type="ARBA" id="ARBA00023136"/>
    </source>
</evidence>
<keyword evidence="6" id="KW-0472">Membrane</keyword>
<dbReference type="EMBL" id="CP054719">
    <property type="protein sequence ID" value="QOL19928.1"/>
    <property type="molecule type" value="Genomic_DNA"/>
</dbReference>
<evidence type="ECO:0000313" key="12">
    <source>
        <dbReference type="Proteomes" id="UP000594001"/>
    </source>
</evidence>
<keyword evidence="7" id="KW-0998">Cell outer membrane</keyword>
<sequence length="775" mass="87139">MNKKMIAALLVSVFASAVAAESIKDIQVKGSGRVDPSVIQSYLRSKIGDSYDSQLINDDLKNLFATGLFSSISFSFEGQKLFIQVSENPILNEIAFEGMSAVPEDMVKKELHLESRQVFKKADVLKAVDILLQIYRSKGYFNARVTPQIIERPENRLDLIFKIEEGAPTNISKINMVGNAYFDSVDLKSVIDSEESGTFSFFQTNNVYDPNRIRVDEEKMRRLYLKNGFYDFKVDRSTVELLPNYEGFFLTYQLTEGVQYSVGKIALNNPFPSLDVSTIMQEIPYVSGSVFNQESIEESIDKLNDYYAAQGYPFVQITPEFKKDDKTHTIDVTYNVLKAQKIFVEKIVIEGNRLTREHLIRDQLMISEGDPFNPVLVRRSIKNLRNLGLFEPYIATDKRQGSAPDKIILVLRVSERSFFSIMGGVSYGHKQGIAGNASVGHRNIKGTGIAGQLQTVFGANTQSLNLSILKPSIVRDLDFSIAGNIKHDEDKEYSAYREFSYMGSPTLTFNWTENFRTAVDYTFKRYDTNFFEESQRSMRNLQYGDRKEDRYKSAASLNMIYDTRDDRFTPTDGFKASGSLEYSGIGGNVDYVKLDLSGDYYVPFGRSGMVLAVKGAFGKMWETNNHYINFFERYRLGYLSFRGFQVAGLGPREKAPESKTAGAKNPFNSNGTGGLNMYKVTTEFSFPFAADVGVRALTFVDVGSVWGLGTPKAPARENEPSIVGNGDMKTRVSIGFGLQVDIPMMGRLIVGLAKPLIKEEYDQEETFFFTLGGAM</sequence>
<name>A0A7L9RU77_9PROT</name>
<gene>
    <name evidence="11" type="primary">bamA</name>
    <name evidence="11" type="ORF">CPBP_00699</name>
</gene>
<evidence type="ECO:0000256" key="2">
    <source>
        <dbReference type="ARBA" id="ARBA00022452"/>
    </source>
</evidence>
<evidence type="ECO:0000256" key="5">
    <source>
        <dbReference type="ARBA" id="ARBA00022737"/>
    </source>
</evidence>
<evidence type="ECO:0000256" key="3">
    <source>
        <dbReference type="ARBA" id="ARBA00022692"/>
    </source>
</evidence>
<keyword evidence="2" id="KW-1134">Transmembrane beta strand</keyword>
<keyword evidence="5" id="KW-0677">Repeat</keyword>
<feature type="signal peptide" evidence="9">
    <location>
        <begin position="1"/>
        <end position="19"/>
    </location>
</feature>
<keyword evidence="3" id="KW-0812">Transmembrane</keyword>
<accession>A0A7L9RU77</accession>
<dbReference type="InterPro" id="IPR023707">
    <property type="entry name" value="OM_assembly_BamA"/>
</dbReference>
<dbReference type="InterPro" id="IPR034746">
    <property type="entry name" value="POTRA"/>
</dbReference>
<dbReference type="Pfam" id="PF01103">
    <property type="entry name" value="Omp85"/>
    <property type="match status" value="1"/>
</dbReference>
<dbReference type="GO" id="GO:0071709">
    <property type="term" value="P:membrane assembly"/>
    <property type="evidence" value="ECO:0007669"/>
    <property type="project" value="InterPro"/>
</dbReference>
<dbReference type="Gene3D" id="3.10.20.310">
    <property type="entry name" value="membrane protein fhac"/>
    <property type="match status" value="5"/>
</dbReference>
<feature type="domain" description="POTRA" evidence="10">
    <location>
        <begin position="21"/>
        <end position="88"/>
    </location>
</feature>
<evidence type="ECO:0000259" key="10">
    <source>
        <dbReference type="PROSITE" id="PS51779"/>
    </source>
</evidence>
<dbReference type="RefSeq" id="WP_350331485.1">
    <property type="nucleotide sequence ID" value="NZ_CP054719.1"/>
</dbReference>
<dbReference type="PIRSF" id="PIRSF006076">
    <property type="entry name" value="OM_assembly_OMP85"/>
    <property type="match status" value="1"/>
</dbReference>
<dbReference type="Pfam" id="PF07244">
    <property type="entry name" value="POTRA"/>
    <property type="match status" value="5"/>
</dbReference>
<evidence type="ECO:0000256" key="7">
    <source>
        <dbReference type="ARBA" id="ARBA00023237"/>
    </source>
</evidence>
<dbReference type="Proteomes" id="UP000594001">
    <property type="component" value="Chromosome"/>
</dbReference>
<dbReference type="Gene3D" id="2.40.160.50">
    <property type="entry name" value="membrane protein fhac: a member of the omp85/tpsb transporter family"/>
    <property type="match status" value="1"/>
</dbReference>
<dbReference type="PANTHER" id="PTHR12815">
    <property type="entry name" value="SORTING AND ASSEMBLY MACHINERY SAMM50 PROTEIN FAMILY MEMBER"/>
    <property type="match status" value="1"/>
</dbReference>
<dbReference type="PANTHER" id="PTHR12815:SF23">
    <property type="entry name" value="OUTER MEMBRANE PROTEIN ASSEMBLY FACTOR BAMA"/>
    <property type="match status" value="1"/>
</dbReference>
<feature type="chain" id="PRO_5032280440" description="Outer membrane protein assembly factor BamA" evidence="9">
    <location>
        <begin position="20"/>
        <end position="775"/>
    </location>
</feature>
<dbReference type="InterPro" id="IPR010827">
    <property type="entry name" value="BamA/TamA_POTRA"/>
</dbReference>
<dbReference type="AlphaFoldDB" id="A0A7L9RU77"/>
<evidence type="ECO:0000256" key="9">
    <source>
        <dbReference type="SAM" id="SignalP"/>
    </source>
</evidence>
<evidence type="ECO:0000256" key="8">
    <source>
        <dbReference type="NCBIfam" id="TIGR03303"/>
    </source>
</evidence>
<keyword evidence="12" id="KW-1185">Reference proteome</keyword>